<accession>A0AAP6ZXY3</accession>
<dbReference type="GO" id="GO:0005886">
    <property type="term" value="C:plasma membrane"/>
    <property type="evidence" value="ECO:0007669"/>
    <property type="project" value="UniProtKB-SubCell"/>
</dbReference>
<dbReference type="PRINTS" id="PR01035">
    <property type="entry name" value="TCRTETA"/>
</dbReference>
<dbReference type="InterPro" id="IPR005829">
    <property type="entry name" value="Sugar_transporter_CS"/>
</dbReference>
<dbReference type="PANTHER" id="PTHR23504:SF115">
    <property type="entry name" value="MULTIDRUG RESISTANCE PROTEIN 2"/>
    <property type="match status" value="1"/>
</dbReference>
<feature type="transmembrane region" description="Helical" evidence="7">
    <location>
        <begin position="144"/>
        <end position="166"/>
    </location>
</feature>
<feature type="transmembrane region" description="Helical" evidence="7">
    <location>
        <begin position="84"/>
        <end position="103"/>
    </location>
</feature>
<dbReference type="PANTHER" id="PTHR23504">
    <property type="entry name" value="MAJOR FACILITATOR SUPERFAMILY DOMAIN-CONTAINING PROTEIN 10"/>
    <property type="match status" value="1"/>
</dbReference>
<evidence type="ECO:0000259" key="8">
    <source>
        <dbReference type="PROSITE" id="PS50850"/>
    </source>
</evidence>
<keyword evidence="6 7" id="KW-0472">Membrane</keyword>
<evidence type="ECO:0000256" key="3">
    <source>
        <dbReference type="ARBA" id="ARBA00022448"/>
    </source>
</evidence>
<keyword evidence="5 7" id="KW-1133">Transmembrane helix</keyword>
<evidence type="ECO:0000256" key="6">
    <source>
        <dbReference type="ARBA" id="ARBA00023136"/>
    </source>
</evidence>
<sequence>MGSKEGVKGLSESTQRSGSLVILMINMFIAMVGMGLIIPILPKYVTEFGATGQAMGYLVAAFGLTQFLFSPIAGEMSDKYGRKLPIVAGIGLFTISQIMFGIAEEMWMLYASRLLGGISAALMTPPMMAYVADITTEEKRGKGLGLLMASMTLGVVIGPGIGGMLADYGIRIPFYTAAALAGVSTVVTLLFLPESLSVEERMRARSSHKKQDNLLRQMAASMKAPYFMLLVLVFSLTFGLQNFEAIFGMYVDVKYGFTPKDISLMITLGAIIGVICQAVLIERLLRKFGEKKVLLAMFGLSGISMILLLFVSNYFLILFVTMLFFVATSIVRPAINTLLSKMAGDEQGFVAGMNNAYMSLGNIIGPAIAGILFDIHIQIPYAFGAIMLFVSAGMLVSWKQGAAYSTASKHSKDAKVL</sequence>
<gene>
    <name evidence="9" type="ORF">HMI46_06105</name>
</gene>
<evidence type="ECO:0000256" key="7">
    <source>
        <dbReference type="SAM" id="Phobius"/>
    </source>
</evidence>
<evidence type="ECO:0000256" key="1">
    <source>
        <dbReference type="ARBA" id="ARBA00004651"/>
    </source>
</evidence>
<protein>
    <submittedName>
        <fullName evidence="9">MFS transporter</fullName>
    </submittedName>
</protein>
<evidence type="ECO:0000256" key="4">
    <source>
        <dbReference type="ARBA" id="ARBA00022692"/>
    </source>
</evidence>
<feature type="transmembrane region" description="Helical" evidence="7">
    <location>
        <begin position="356"/>
        <end position="373"/>
    </location>
</feature>
<evidence type="ECO:0000256" key="2">
    <source>
        <dbReference type="ARBA" id="ARBA00007520"/>
    </source>
</evidence>
<feature type="transmembrane region" description="Helical" evidence="7">
    <location>
        <begin position="54"/>
        <end position="72"/>
    </location>
</feature>
<feature type="transmembrane region" description="Helical" evidence="7">
    <location>
        <begin position="226"/>
        <end position="250"/>
    </location>
</feature>
<feature type="transmembrane region" description="Helical" evidence="7">
    <location>
        <begin position="262"/>
        <end position="281"/>
    </location>
</feature>
<dbReference type="EMBL" id="JABFOR010000005">
    <property type="protein sequence ID" value="NOJ70122.1"/>
    <property type="molecule type" value="Genomic_DNA"/>
</dbReference>
<dbReference type="GO" id="GO:0022857">
    <property type="term" value="F:transmembrane transporter activity"/>
    <property type="evidence" value="ECO:0007669"/>
    <property type="project" value="InterPro"/>
</dbReference>
<feature type="transmembrane region" description="Helical" evidence="7">
    <location>
        <begin position="20"/>
        <end position="42"/>
    </location>
</feature>
<dbReference type="CDD" id="cd17325">
    <property type="entry name" value="MFS_MdtG_SLC18_like"/>
    <property type="match status" value="1"/>
</dbReference>
<dbReference type="InterPro" id="IPR036259">
    <property type="entry name" value="MFS_trans_sf"/>
</dbReference>
<feature type="transmembrane region" description="Helical" evidence="7">
    <location>
        <begin position="109"/>
        <end position="132"/>
    </location>
</feature>
<feature type="transmembrane region" description="Helical" evidence="7">
    <location>
        <begin position="316"/>
        <end position="335"/>
    </location>
</feature>
<dbReference type="SUPFAM" id="SSF103473">
    <property type="entry name" value="MFS general substrate transporter"/>
    <property type="match status" value="1"/>
</dbReference>
<dbReference type="InterPro" id="IPR001958">
    <property type="entry name" value="Tet-R_TetA/multi-R_MdtG-like"/>
</dbReference>
<comment type="caution">
    <text evidence="9">The sequence shown here is derived from an EMBL/GenBank/DDBJ whole genome shotgun (WGS) entry which is preliminary data.</text>
</comment>
<reference evidence="9 10" key="1">
    <citation type="submission" date="2020-05" db="EMBL/GenBank/DDBJ databases">
        <title>Whole genome sequencing and identification of novel metabolites from Paenibacillus alvei strain JR949.</title>
        <authorList>
            <person name="Rajendhran J."/>
            <person name="Sree Pranav P."/>
            <person name="Mahalakshmi B."/>
            <person name="Karthikeyan R."/>
        </authorList>
    </citation>
    <scope>NUCLEOTIDE SEQUENCE [LARGE SCALE GENOMIC DNA]</scope>
    <source>
        <strain evidence="9 10">JR949</strain>
    </source>
</reference>
<organism evidence="9 10">
    <name type="scientific">Paenibacillus alvei</name>
    <name type="common">Bacillus alvei</name>
    <dbReference type="NCBI Taxonomy" id="44250"/>
    <lineage>
        <taxon>Bacteria</taxon>
        <taxon>Bacillati</taxon>
        <taxon>Bacillota</taxon>
        <taxon>Bacilli</taxon>
        <taxon>Bacillales</taxon>
        <taxon>Paenibacillaceae</taxon>
        <taxon>Paenibacillus</taxon>
    </lineage>
</organism>
<evidence type="ECO:0000313" key="9">
    <source>
        <dbReference type="EMBL" id="NOJ70122.1"/>
    </source>
</evidence>
<keyword evidence="4 7" id="KW-0812">Transmembrane</keyword>
<dbReference type="Proteomes" id="UP000552038">
    <property type="component" value="Unassembled WGS sequence"/>
</dbReference>
<feature type="domain" description="Major facilitator superfamily (MFS) profile" evidence="8">
    <location>
        <begin position="19"/>
        <end position="409"/>
    </location>
</feature>
<proteinExistence type="inferred from homology"/>
<dbReference type="Gene3D" id="1.20.1250.20">
    <property type="entry name" value="MFS general substrate transporter like domains"/>
    <property type="match status" value="1"/>
</dbReference>
<feature type="transmembrane region" description="Helical" evidence="7">
    <location>
        <begin position="379"/>
        <end position="398"/>
    </location>
</feature>
<dbReference type="Pfam" id="PF07690">
    <property type="entry name" value="MFS_1"/>
    <property type="match status" value="1"/>
</dbReference>
<keyword evidence="3" id="KW-0813">Transport</keyword>
<dbReference type="PROSITE" id="PS50850">
    <property type="entry name" value="MFS"/>
    <property type="match status" value="1"/>
</dbReference>
<dbReference type="InterPro" id="IPR020846">
    <property type="entry name" value="MFS_dom"/>
</dbReference>
<evidence type="ECO:0000256" key="5">
    <source>
        <dbReference type="ARBA" id="ARBA00022989"/>
    </source>
</evidence>
<dbReference type="InterPro" id="IPR011701">
    <property type="entry name" value="MFS"/>
</dbReference>
<feature type="transmembrane region" description="Helical" evidence="7">
    <location>
        <begin position="293"/>
        <end position="310"/>
    </location>
</feature>
<dbReference type="PROSITE" id="PS00216">
    <property type="entry name" value="SUGAR_TRANSPORT_1"/>
    <property type="match status" value="1"/>
</dbReference>
<name>A0AAP6ZXY3_PAEAL</name>
<dbReference type="AlphaFoldDB" id="A0AAP6ZXY3"/>
<comment type="similarity">
    <text evidence="2">Belongs to the major facilitator superfamily. TCR/Tet family.</text>
</comment>
<comment type="subcellular location">
    <subcellularLocation>
        <location evidence="1">Cell membrane</location>
        <topology evidence="1">Multi-pass membrane protein</topology>
    </subcellularLocation>
</comment>
<feature type="transmembrane region" description="Helical" evidence="7">
    <location>
        <begin position="172"/>
        <end position="192"/>
    </location>
</feature>
<evidence type="ECO:0000313" key="10">
    <source>
        <dbReference type="Proteomes" id="UP000552038"/>
    </source>
</evidence>